<gene>
    <name evidence="1" type="ORF">LSS_00220</name>
</gene>
<sequence length="69" mass="8206">MRRKNLENSKNFPFKSTFPYIQTKFLLPVNVFSFFKRIEKHFVSQKKPSTSAFQTFVSKKVDAKFPNNL</sequence>
<dbReference type="AlphaFoldDB" id="K8YHI6"/>
<dbReference type="PATRIC" id="fig|758847.3.peg.44"/>
<dbReference type="STRING" id="758847.LSS_00220"/>
<organism evidence="1 2">
    <name type="scientific">Leptospira santarosai serovar Shermani str. LT 821</name>
    <dbReference type="NCBI Taxonomy" id="758847"/>
    <lineage>
        <taxon>Bacteria</taxon>
        <taxon>Pseudomonadati</taxon>
        <taxon>Spirochaetota</taxon>
        <taxon>Spirochaetia</taxon>
        <taxon>Leptospirales</taxon>
        <taxon>Leptospiraceae</taxon>
        <taxon>Leptospira</taxon>
    </lineage>
</organism>
<name>K8YHI6_9LEPT</name>
<dbReference type="EMBL" id="CP006694">
    <property type="protein sequence ID" value="EKT88730.1"/>
    <property type="molecule type" value="Genomic_DNA"/>
</dbReference>
<protein>
    <submittedName>
        <fullName evidence="1">Uncharacterized protein</fullName>
    </submittedName>
</protein>
<accession>K8YHI6</accession>
<reference evidence="1 2" key="1">
    <citation type="journal article" date="2012" name="Gene">
        <title>Sequence of Leptospira santarosai serovar Shermani genome and prediction of virulence-associated genes.</title>
        <authorList>
            <person name="Chou L.F."/>
            <person name="Chen Y.T."/>
            <person name="Lu C.W."/>
            <person name="Ko Y.C."/>
            <person name="Tang C.Y."/>
            <person name="Pan M.J."/>
            <person name="Tian Y.C."/>
            <person name="Chiu C.H."/>
            <person name="Hung C.C."/>
            <person name="Yang C.W."/>
        </authorList>
    </citation>
    <scope>NUCLEOTIDE SEQUENCE [LARGE SCALE GENOMIC DNA]</scope>
    <source>
        <strain evidence="1">LT 821</strain>
    </source>
</reference>
<proteinExistence type="predicted"/>
<evidence type="ECO:0000313" key="2">
    <source>
        <dbReference type="Proteomes" id="UP000035800"/>
    </source>
</evidence>
<evidence type="ECO:0000313" key="1">
    <source>
        <dbReference type="EMBL" id="EKT88730.1"/>
    </source>
</evidence>
<dbReference type="KEGG" id="lst:LSS_00220"/>
<reference evidence="1 2" key="2">
    <citation type="journal article" date="2014" name="Emerg. Microbes Infect.">
        <title>Potential impact on kidney infection: a whole-genome analysis of Leptospira santarosai serovar Shermani.</title>
        <authorList>
            <person name="Chou L.F."/>
            <person name="Chen T.W."/>
            <person name="Ko Y.C."/>
            <person name="Pan M.J."/>
            <person name="Tian Y.C."/>
            <person name="Chiu C.H."/>
            <person name="Tang P."/>
            <person name="Hung C.C."/>
            <person name="Yang C.W."/>
        </authorList>
    </citation>
    <scope>NUCLEOTIDE SEQUENCE</scope>
    <source>
        <strain evidence="1 2">LT 821</strain>
    </source>
</reference>
<dbReference type="Proteomes" id="UP000035800">
    <property type="component" value="Chromosome I"/>
</dbReference>